<reference evidence="2 3" key="1">
    <citation type="submission" date="2022-06" db="EMBL/GenBank/DDBJ databases">
        <title>Runella sp. S5 genome sequencing.</title>
        <authorList>
            <person name="Park S."/>
        </authorList>
    </citation>
    <scope>NUCLEOTIDE SEQUENCE [LARGE SCALE GENOMIC DNA]</scope>
    <source>
        <strain evidence="2 3">S5</strain>
    </source>
</reference>
<evidence type="ECO:0000313" key="3">
    <source>
        <dbReference type="Proteomes" id="UP001204772"/>
    </source>
</evidence>
<dbReference type="Proteomes" id="UP001204772">
    <property type="component" value="Unassembled WGS sequence"/>
</dbReference>
<gene>
    <name evidence="2" type="ORF">NCI00_01655</name>
</gene>
<dbReference type="RefSeq" id="WP_253524307.1">
    <property type="nucleotide sequence ID" value="NZ_JAMZEL010000001.1"/>
</dbReference>
<protein>
    <submittedName>
        <fullName evidence="2">Helix-turn-helix domain-containing protein</fullName>
    </submittedName>
</protein>
<feature type="domain" description="Helix-turn-helix" evidence="1">
    <location>
        <begin position="45"/>
        <end position="90"/>
    </location>
</feature>
<dbReference type="EMBL" id="JAMZEL010000001">
    <property type="protein sequence ID" value="MCP1381105.1"/>
    <property type="molecule type" value="Genomic_DNA"/>
</dbReference>
<keyword evidence="3" id="KW-1185">Reference proteome</keyword>
<evidence type="ECO:0000259" key="1">
    <source>
        <dbReference type="Pfam" id="PF12728"/>
    </source>
</evidence>
<dbReference type="InterPro" id="IPR041657">
    <property type="entry name" value="HTH_17"/>
</dbReference>
<dbReference type="Pfam" id="PF12728">
    <property type="entry name" value="HTH_17"/>
    <property type="match status" value="1"/>
</dbReference>
<comment type="caution">
    <text evidence="2">The sequence shown here is derived from an EMBL/GenBank/DDBJ whole genome shotgun (WGS) entry which is preliminary data.</text>
</comment>
<dbReference type="InterPro" id="IPR009061">
    <property type="entry name" value="DNA-bd_dom_put_sf"/>
</dbReference>
<accession>A0ABT1FH64</accession>
<name>A0ABT1FH64_9BACT</name>
<evidence type="ECO:0000313" key="2">
    <source>
        <dbReference type="EMBL" id="MCP1381105.1"/>
    </source>
</evidence>
<proteinExistence type="predicted"/>
<organism evidence="2 3">
    <name type="scientific">Runella salmonicolor</name>
    <dbReference type="NCBI Taxonomy" id="2950278"/>
    <lineage>
        <taxon>Bacteria</taxon>
        <taxon>Pseudomonadati</taxon>
        <taxon>Bacteroidota</taxon>
        <taxon>Cytophagia</taxon>
        <taxon>Cytophagales</taxon>
        <taxon>Spirosomataceae</taxon>
        <taxon>Runella</taxon>
    </lineage>
</organism>
<dbReference type="SUPFAM" id="SSF46955">
    <property type="entry name" value="Putative DNA-binding domain"/>
    <property type="match status" value="1"/>
</dbReference>
<sequence>MITSQTLLMPFDAEARAELKSIFKEAVKEELANYIPPAPQTLPEFLTRQETADLYRISLVTLHEWDCNNLIPKKVKINGRVRYRRDEILATMDTTKQLKHKKKVSMEG</sequence>